<name>A0ABN6FU67_9GAMM</name>
<dbReference type="Proteomes" id="UP000681317">
    <property type="component" value="Chromosome"/>
</dbReference>
<feature type="transmembrane region" description="Helical" evidence="7">
    <location>
        <begin position="45"/>
        <end position="67"/>
    </location>
</feature>
<dbReference type="RefSeq" id="WP_213434144.1">
    <property type="nucleotide sequence ID" value="NZ_AP024545.1"/>
</dbReference>
<dbReference type="PANTHER" id="PTHR33508:SF10">
    <property type="entry name" value="UPF0056 INNER MEMBRANE PROTEIN YHGN"/>
    <property type="match status" value="1"/>
</dbReference>
<evidence type="ECO:0000256" key="4">
    <source>
        <dbReference type="ARBA" id="ARBA00022692"/>
    </source>
</evidence>
<evidence type="ECO:0000256" key="5">
    <source>
        <dbReference type="ARBA" id="ARBA00022989"/>
    </source>
</evidence>
<dbReference type="Pfam" id="PF01914">
    <property type="entry name" value="MarC"/>
    <property type="match status" value="1"/>
</dbReference>
<comment type="similarity">
    <text evidence="2 7">Belongs to the UPF0056 (MarC) family.</text>
</comment>
<comment type="subcellular location">
    <subcellularLocation>
        <location evidence="1 7">Cell membrane</location>
        <topology evidence="1 7">Multi-pass membrane protein</topology>
    </subcellularLocation>
</comment>
<keyword evidence="5 7" id="KW-1133">Transmembrane helix</keyword>
<reference evidence="8 9" key="1">
    <citation type="submission" date="2021-03" db="EMBL/GenBank/DDBJ databases">
        <title>Complete Genome Sequences of Two Lysobacter Strains Isolated from Sea Water (Lysobacter caseinilyticus) and Soil (Lysobacter helvus) in South Korea.</title>
        <authorList>
            <person name="Watanabe Y."/>
            <person name="Arakawa K."/>
        </authorList>
    </citation>
    <scope>NUCLEOTIDE SEQUENCE [LARGE SCALE GENOMIC DNA]</scope>
    <source>
        <strain evidence="8 9">KVB24</strain>
    </source>
</reference>
<evidence type="ECO:0000313" key="8">
    <source>
        <dbReference type="EMBL" id="BCT93203.1"/>
    </source>
</evidence>
<evidence type="ECO:0000256" key="6">
    <source>
        <dbReference type="ARBA" id="ARBA00023136"/>
    </source>
</evidence>
<keyword evidence="6 7" id="KW-0472">Membrane</keyword>
<evidence type="ECO:0000256" key="2">
    <source>
        <dbReference type="ARBA" id="ARBA00009784"/>
    </source>
</evidence>
<feature type="transmembrane region" description="Helical" evidence="7">
    <location>
        <begin position="116"/>
        <end position="138"/>
    </location>
</feature>
<sequence>MELHYMLGLSDVFVLLFVTLGPPLKVPAAYFDVTRTLEPRAAKQLATRAFAFALAASLLGGAVGAALMSKWHISIPAMTLAAGVVFFLVSLRGVLAEYDAHMHPPVAPDPAAPVPSAFRIAVPMLVTPYGMAAIILLVARSRQMERGLTVGALVIAVMLLNLLAMRYARPILRFIGTIPLQLFTTIVGVLTIGLSLQILISGLVGLGLIDAGVVNGG</sequence>
<evidence type="ECO:0000313" key="9">
    <source>
        <dbReference type="Proteomes" id="UP000681317"/>
    </source>
</evidence>
<keyword evidence="9" id="KW-1185">Reference proteome</keyword>
<evidence type="ECO:0000256" key="7">
    <source>
        <dbReference type="RuleBase" id="RU362048"/>
    </source>
</evidence>
<organism evidence="8 9">
    <name type="scientific">Noviluteimonas caseinilytica</name>
    <dbReference type="NCBI Taxonomy" id="2675101"/>
    <lineage>
        <taxon>Bacteria</taxon>
        <taxon>Pseudomonadati</taxon>
        <taxon>Pseudomonadota</taxon>
        <taxon>Gammaproteobacteria</taxon>
        <taxon>Lysobacterales</taxon>
        <taxon>Lysobacteraceae</taxon>
        <taxon>Noviluteimonas</taxon>
    </lineage>
</organism>
<keyword evidence="4 7" id="KW-0812">Transmembrane</keyword>
<feature type="transmembrane region" description="Helical" evidence="7">
    <location>
        <begin position="73"/>
        <end position="95"/>
    </location>
</feature>
<dbReference type="EMBL" id="AP024545">
    <property type="protein sequence ID" value="BCT93203.1"/>
    <property type="molecule type" value="Genomic_DNA"/>
</dbReference>
<accession>A0ABN6FU67</accession>
<protein>
    <recommendedName>
        <fullName evidence="7">UPF0056 membrane protein</fullName>
    </recommendedName>
</protein>
<dbReference type="InterPro" id="IPR002771">
    <property type="entry name" value="Multi_antbiot-R_MarC"/>
</dbReference>
<feature type="transmembrane region" description="Helical" evidence="7">
    <location>
        <begin position="12"/>
        <end position="33"/>
    </location>
</feature>
<evidence type="ECO:0000256" key="3">
    <source>
        <dbReference type="ARBA" id="ARBA00022475"/>
    </source>
</evidence>
<gene>
    <name evidence="8" type="ORF">LYSCAS_22270</name>
</gene>
<proteinExistence type="inferred from homology"/>
<feature type="transmembrane region" description="Helical" evidence="7">
    <location>
        <begin position="180"/>
        <end position="209"/>
    </location>
</feature>
<evidence type="ECO:0000256" key="1">
    <source>
        <dbReference type="ARBA" id="ARBA00004651"/>
    </source>
</evidence>
<dbReference type="PANTHER" id="PTHR33508">
    <property type="entry name" value="UPF0056 MEMBRANE PROTEIN YHCE"/>
    <property type="match status" value="1"/>
</dbReference>
<feature type="transmembrane region" description="Helical" evidence="7">
    <location>
        <begin position="150"/>
        <end position="168"/>
    </location>
</feature>
<keyword evidence="3" id="KW-1003">Cell membrane</keyword>